<feature type="compositionally biased region" description="Low complexity" evidence="1">
    <location>
        <begin position="46"/>
        <end position="56"/>
    </location>
</feature>
<feature type="transmembrane region" description="Helical" evidence="2">
    <location>
        <begin position="6"/>
        <end position="24"/>
    </location>
</feature>
<evidence type="ECO:0000313" key="4">
    <source>
        <dbReference type="Proteomes" id="UP000194841"/>
    </source>
</evidence>
<protein>
    <submittedName>
        <fullName evidence="3">DUF2897 domain-containing protein</fullName>
    </submittedName>
</protein>
<dbReference type="EMBL" id="MWPV01000001">
    <property type="protein sequence ID" value="OUL59613.1"/>
    <property type="molecule type" value="Genomic_DNA"/>
</dbReference>
<reference evidence="3 4" key="1">
    <citation type="submission" date="2017-02" db="EMBL/GenBank/DDBJ databases">
        <title>Pseudoalteromonas ulvae TC14 Genome.</title>
        <authorList>
            <person name="Molmeret M."/>
        </authorList>
    </citation>
    <scope>NUCLEOTIDE SEQUENCE [LARGE SCALE GENOMIC DNA]</scope>
    <source>
        <strain evidence="3">TC14</strain>
    </source>
</reference>
<dbReference type="Pfam" id="PF11446">
    <property type="entry name" value="DUF2897"/>
    <property type="match status" value="1"/>
</dbReference>
<organism evidence="3 4">
    <name type="scientific">Pseudoalteromonas ulvae</name>
    <dbReference type="NCBI Taxonomy" id="107327"/>
    <lineage>
        <taxon>Bacteria</taxon>
        <taxon>Pseudomonadati</taxon>
        <taxon>Pseudomonadota</taxon>
        <taxon>Gammaproteobacteria</taxon>
        <taxon>Alteromonadales</taxon>
        <taxon>Pseudoalteromonadaceae</taxon>
        <taxon>Pseudoalteromonas</taxon>
    </lineage>
</organism>
<feature type="region of interest" description="Disordered" evidence="1">
    <location>
        <begin position="46"/>
        <end position="67"/>
    </location>
</feature>
<keyword evidence="2" id="KW-0812">Transmembrane</keyword>
<keyword evidence="2" id="KW-0472">Membrane</keyword>
<dbReference type="RefSeq" id="WP_086743004.1">
    <property type="nucleotide sequence ID" value="NZ_MWPV01000001.1"/>
</dbReference>
<dbReference type="InterPro" id="IPR021550">
    <property type="entry name" value="DUF2897"/>
</dbReference>
<dbReference type="AlphaFoldDB" id="A0A244CVF5"/>
<comment type="caution">
    <text evidence="3">The sequence shown here is derived from an EMBL/GenBank/DDBJ whole genome shotgun (WGS) entry which is preliminary data.</text>
</comment>
<evidence type="ECO:0000313" key="3">
    <source>
        <dbReference type="EMBL" id="OUL59613.1"/>
    </source>
</evidence>
<dbReference type="OrthoDB" id="6313550at2"/>
<gene>
    <name evidence="3" type="ORF">B1199_05090</name>
</gene>
<keyword evidence="2" id="KW-1133">Transmembrane helix</keyword>
<name>A0A244CVF5_PSEDV</name>
<keyword evidence="4" id="KW-1185">Reference proteome</keyword>
<evidence type="ECO:0000256" key="2">
    <source>
        <dbReference type="SAM" id="Phobius"/>
    </source>
</evidence>
<sequence length="67" mass="7592">MQTWQVILIIAIVFGFVWGNIALLKSSAKYDMTQFNKDPIEKAKAALAAKQAQETQTENEDKKNEHP</sequence>
<dbReference type="Proteomes" id="UP000194841">
    <property type="component" value="Unassembled WGS sequence"/>
</dbReference>
<proteinExistence type="predicted"/>
<evidence type="ECO:0000256" key="1">
    <source>
        <dbReference type="SAM" id="MobiDB-lite"/>
    </source>
</evidence>
<accession>A0A244CVF5</accession>